<keyword evidence="8" id="KW-1185">Reference proteome</keyword>
<organism evidence="7 8">
    <name type="scientific">Aminomonas paucivorans DSM 12260</name>
    <dbReference type="NCBI Taxonomy" id="584708"/>
    <lineage>
        <taxon>Bacteria</taxon>
        <taxon>Thermotogati</taxon>
        <taxon>Synergistota</taxon>
        <taxon>Synergistia</taxon>
        <taxon>Synergistales</taxon>
        <taxon>Synergistaceae</taxon>
        <taxon>Aminomonas</taxon>
    </lineage>
</organism>
<accession>E3CV27</accession>
<dbReference type="Proteomes" id="UP000005096">
    <property type="component" value="Chromosome"/>
</dbReference>
<evidence type="ECO:0000256" key="6">
    <source>
        <dbReference type="SAM" id="SignalP"/>
    </source>
</evidence>
<dbReference type="InterPro" id="IPR039650">
    <property type="entry name" value="HdrA-like"/>
</dbReference>
<gene>
    <name evidence="7" type="ORF">Apau_0756</name>
</gene>
<dbReference type="Pfam" id="PF12831">
    <property type="entry name" value="FAD_oxidored"/>
    <property type="match status" value="1"/>
</dbReference>
<dbReference type="OrthoDB" id="9759982at2"/>
<keyword evidence="1" id="KW-0004">4Fe-4S</keyword>
<keyword evidence="6" id="KW-0732">Signal</keyword>
<dbReference type="GO" id="GO:0046872">
    <property type="term" value="F:metal ion binding"/>
    <property type="evidence" value="ECO:0007669"/>
    <property type="project" value="UniProtKB-KW"/>
</dbReference>
<evidence type="ECO:0000313" key="8">
    <source>
        <dbReference type="Proteomes" id="UP000005096"/>
    </source>
</evidence>
<protein>
    <submittedName>
        <fullName evidence="7">FAD dependent oxidoreductase</fullName>
    </submittedName>
</protein>
<dbReference type="InterPro" id="IPR036188">
    <property type="entry name" value="FAD/NAD-bd_sf"/>
</dbReference>
<evidence type="ECO:0000256" key="2">
    <source>
        <dbReference type="ARBA" id="ARBA00022723"/>
    </source>
</evidence>
<dbReference type="SUPFAM" id="SSF51905">
    <property type="entry name" value="FAD/NAD(P)-binding domain"/>
    <property type="match status" value="1"/>
</dbReference>
<dbReference type="PANTHER" id="PTHR43498">
    <property type="entry name" value="FERREDOXIN:COB-COM HETERODISULFIDE REDUCTASE SUBUNIT A"/>
    <property type="match status" value="1"/>
</dbReference>
<proteinExistence type="predicted"/>
<dbReference type="RefSeq" id="WP_006300351.1">
    <property type="nucleotide sequence ID" value="NZ_CM001022.1"/>
</dbReference>
<reference evidence="7 8" key="1">
    <citation type="journal article" date="2010" name="Stand. Genomic Sci.">
        <title>Non-contiguous finished genome sequence of Aminomonas paucivorans type strain (GLU-3).</title>
        <authorList>
            <person name="Pitluck S."/>
            <person name="Yasawong M."/>
            <person name="Held B."/>
            <person name="Lapidus A."/>
            <person name="Nolan M."/>
            <person name="Copeland A."/>
            <person name="Lucas S."/>
            <person name="Del Rio T.G."/>
            <person name="Tice H."/>
            <person name="Cheng J.F."/>
            <person name="Chertkov O."/>
            <person name="Goodwin L."/>
            <person name="Tapia R."/>
            <person name="Han C."/>
            <person name="Liolios K."/>
            <person name="Ivanova N."/>
            <person name="Mavromatis K."/>
            <person name="Ovchinnikova G."/>
            <person name="Pati A."/>
            <person name="Chen A."/>
            <person name="Palaniappan K."/>
            <person name="Land M."/>
            <person name="Hauser L."/>
            <person name="Chang Y.J."/>
            <person name="Jeffries C.D."/>
            <person name="Pukall R."/>
            <person name="Spring S."/>
            <person name="Rohde M."/>
            <person name="Sikorski J."/>
            <person name="Goker M."/>
            <person name="Woyke T."/>
            <person name="Bristow J."/>
            <person name="Eisen J.A."/>
            <person name="Markowitz V."/>
            <person name="Hugenholtz P."/>
            <person name="Kyrpides N.C."/>
            <person name="Klenk H.P."/>
        </authorList>
    </citation>
    <scope>NUCLEOTIDE SEQUENCE [LARGE SCALE GENOMIC DNA]</scope>
    <source>
        <strain evidence="7 8">DSM 12260</strain>
    </source>
</reference>
<dbReference type="PaxDb" id="584708-Apau_0756"/>
<dbReference type="STRING" id="584708.Apau_0756"/>
<evidence type="ECO:0000256" key="3">
    <source>
        <dbReference type="ARBA" id="ARBA00023002"/>
    </source>
</evidence>
<dbReference type="AlphaFoldDB" id="E3CV27"/>
<dbReference type="PANTHER" id="PTHR43498:SF1">
    <property type="entry name" value="COB--COM HETERODISULFIDE REDUCTASE IRON-SULFUR SUBUNIT A"/>
    <property type="match status" value="1"/>
</dbReference>
<evidence type="ECO:0000256" key="4">
    <source>
        <dbReference type="ARBA" id="ARBA00023004"/>
    </source>
</evidence>
<feature type="chain" id="PRO_5003168096" evidence="6">
    <location>
        <begin position="24"/>
        <end position="649"/>
    </location>
</feature>
<dbReference type="GO" id="GO:0016491">
    <property type="term" value="F:oxidoreductase activity"/>
    <property type="evidence" value="ECO:0007669"/>
    <property type="project" value="UniProtKB-KW"/>
</dbReference>
<dbReference type="Gene3D" id="3.50.50.60">
    <property type="entry name" value="FAD/NAD(P)-binding domain"/>
    <property type="match status" value="1"/>
</dbReference>
<evidence type="ECO:0000256" key="1">
    <source>
        <dbReference type="ARBA" id="ARBA00022485"/>
    </source>
</evidence>
<sequence length="649" mass="71134">MKGWERLAWALCCILLVSGGAWGAPRYDVVVVGAGAGGCAAAIQGARMGARVALVEESSWIGGQMTGAAVSTMDDQGRNRSGIYRELLDRVREHYARLGRGISTCYWGADTAAFEPRVGQQVLTDLLREAQGSGGSVDLFLRTRPVAAAREGDRLVAVSFLREGLFPLELSGKVFVDATECGDLIPLTGARYRAGNRISPNLDLEANIQDLTQVAVVRRYPEGLPRELRVPADPPGYREALPRFRKVVTRDGNRWPGKYPFDIPSHNAYRGLPDPANPLPVSADVPDTWGNVTKTGINWANDYPANGGEKPGLSVRYLEDRATRREVDRLALLRTLQFLRYFQTELGLEDWSVDRDQGFSGPSASRWESWKVLSPDLAPILESFPPFPYVRESRRILGLLTLTASDIRRDRSTGKALKRFPHAFALGEYPIDIHGSHLDRYLEHDLGEGADTFPKTWVPSEGVFQVPFEVFVPERVDGLVAAEKNLSVSRMVNGAIRLQPIALLTGQAAGALAALAAREGVPPRAVDPLKVQVALWQGRSHLSMDRFDDVPDESPWWPGVEAATLYGWLAPFSDRSFAPLLPLSARQAAGLLAAAGFEAPEAWSAAPSGTWVSREEFSRVLEGGALRGPESVTRGEALREVLRRRTTNP</sequence>
<dbReference type="eggNOG" id="COG0644">
    <property type="taxonomic scope" value="Bacteria"/>
</dbReference>
<keyword evidence="5" id="KW-0411">Iron-sulfur</keyword>
<keyword evidence="3" id="KW-0560">Oxidoreductase</keyword>
<feature type="signal peptide" evidence="6">
    <location>
        <begin position="1"/>
        <end position="23"/>
    </location>
</feature>
<dbReference type="GO" id="GO:0051539">
    <property type="term" value="F:4 iron, 4 sulfur cluster binding"/>
    <property type="evidence" value="ECO:0007669"/>
    <property type="project" value="UniProtKB-KW"/>
</dbReference>
<dbReference type="EMBL" id="CM001022">
    <property type="protein sequence ID" value="EFQ23184.1"/>
    <property type="molecule type" value="Genomic_DNA"/>
</dbReference>
<evidence type="ECO:0000313" key="7">
    <source>
        <dbReference type="EMBL" id="EFQ23184.1"/>
    </source>
</evidence>
<evidence type="ECO:0000256" key="5">
    <source>
        <dbReference type="ARBA" id="ARBA00023014"/>
    </source>
</evidence>
<name>E3CV27_9BACT</name>
<keyword evidence="2" id="KW-0479">Metal-binding</keyword>
<keyword evidence="4" id="KW-0408">Iron</keyword>
<dbReference type="HOGENOM" id="CLU_029779_1_0_0"/>